<dbReference type="EMBL" id="CAFABE010000129">
    <property type="protein sequence ID" value="CAB4834493.1"/>
    <property type="molecule type" value="Genomic_DNA"/>
</dbReference>
<evidence type="ECO:0000313" key="2">
    <source>
        <dbReference type="EMBL" id="CAB4834493.1"/>
    </source>
</evidence>
<accession>A0A6J7PRP6</accession>
<evidence type="ECO:0000313" key="3">
    <source>
        <dbReference type="EMBL" id="CAB4873096.1"/>
    </source>
</evidence>
<dbReference type="InterPro" id="IPR007312">
    <property type="entry name" value="Phosphoesterase"/>
</dbReference>
<dbReference type="PANTHER" id="PTHR31956">
    <property type="entry name" value="NON-SPECIFIC PHOSPHOLIPASE C4-RELATED"/>
    <property type="match status" value="1"/>
</dbReference>
<dbReference type="GO" id="GO:0016788">
    <property type="term" value="F:hydrolase activity, acting on ester bonds"/>
    <property type="evidence" value="ECO:0007669"/>
    <property type="project" value="InterPro"/>
</dbReference>
<dbReference type="PANTHER" id="PTHR31956:SF8">
    <property type="entry name" value="ACID PHOSPHATASE PHOA (AFU_ORTHOLOGUE AFUA_1G03570)"/>
    <property type="match status" value="1"/>
</dbReference>
<name>A0A6J7PRP6_9ZZZZ</name>
<organism evidence="4">
    <name type="scientific">freshwater metagenome</name>
    <dbReference type="NCBI Taxonomy" id="449393"/>
    <lineage>
        <taxon>unclassified sequences</taxon>
        <taxon>metagenomes</taxon>
        <taxon>ecological metagenomes</taxon>
    </lineage>
</organism>
<keyword evidence="1" id="KW-0378">Hydrolase</keyword>
<dbReference type="EMBL" id="CAFBLT010000001">
    <property type="protein sequence ID" value="CAB4873096.1"/>
    <property type="molecule type" value="Genomic_DNA"/>
</dbReference>
<reference evidence="4" key="1">
    <citation type="submission" date="2020-05" db="EMBL/GenBank/DDBJ databases">
        <authorList>
            <person name="Chiriac C."/>
            <person name="Salcher M."/>
            <person name="Ghai R."/>
            <person name="Kavagutti S V."/>
        </authorList>
    </citation>
    <scope>NUCLEOTIDE SEQUENCE</scope>
</reference>
<dbReference type="AlphaFoldDB" id="A0A6J7PRP6"/>
<gene>
    <name evidence="2" type="ORF">UFOPK3164_01680</name>
    <name evidence="3" type="ORF">UFOPK3427_00936</name>
    <name evidence="4" type="ORF">UFOPK4112_00149</name>
</gene>
<protein>
    <submittedName>
        <fullName evidence="4">Unannotated protein</fullName>
    </submittedName>
</protein>
<evidence type="ECO:0000313" key="4">
    <source>
        <dbReference type="EMBL" id="CAB5008077.1"/>
    </source>
</evidence>
<proteinExistence type="predicted"/>
<dbReference type="Pfam" id="PF04185">
    <property type="entry name" value="Phosphoesterase"/>
    <property type="match status" value="1"/>
</dbReference>
<sequence length="414" mass="42373">MTKVLRFCVVIFCAMGSFILGGVASAGVPAKGGISHVVVINFENESYSTTFGASSPATYLNQTLKKKGVLIQNYFGTAHVSLPNYVAEISGQAPTPTTQGDCIASYADVTPGTPVTGTNALGQVNGTSGCVYPSGVQTIANQLDALHPPNATTHVASWRGYEEDMGNDATRDGGTACAHPAPNTPPASFATSTDGYVTRHNPFVWFHSIIDNSAECTANVLPLGVLGSNNKPTKASPLVKNFSSTSTTPAFSFITPSNCNNGHDGTCVSQSAAGGTTGGLVAADAWLKAWMPTILNSPAYKSGTMMVVVTFDETELGTPTSATACCNELSGPNVAQAGVSGPGGGQVGALILTSSKYIKPGTTDTKGSYNHYSALKSYENLLGITKGGSDNKGHLGMAGASGLAAFGSDVFNAK</sequence>
<dbReference type="Gene3D" id="3.40.720.10">
    <property type="entry name" value="Alkaline Phosphatase, subunit A"/>
    <property type="match status" value="1"/>
</dbReference>
<dbReference type="EMBL" id="CAFBPM010000001">
    <property type="protein sequence ID" value="CAB5008077.1"/>
    <property type="molecule type" value="Genomic_DNA"/>
</dbReference>
<dbReference type="InterPro" id="IPR017850">
    <property type="entry name" value="Alkaline_phosphatase_core_sf"/>
</dbReference>
<dbReference type="GO" id="GO:0009395">
    <property type="term" value="P:phospholipid catabolic process"/>
    <property type="evidence" value="ECO:0007669"/>
    <property type="project" value="TreeGrafter"/>
</dbReference>
<evidence type="ECO:0000256" key="1">
    <source>
        <dbReference type="ARBA" id="ARBA00022801"/>
    </source>
</evidence>